<evidence type="ECO:0000313" key="3">
    <source>
        <dbReference type="Proteomes" id="UP000789901"/>
    </source>
</evidence>
<feature type="compositionally biased region" description="Polar residues" evidence="1">
    <location>
        <begin position="1"/>
        <end position="24"/>
    </location>
</feature>
<feature type="region of interest" description="Disordered" evidence="1">
    <location>
        <begin position="1"/>
        <end position="41"/>
    </location>
</feature>
<gene>
    <name evidence="2" type="ORF">GMARGA_LOCUS30167</name>
</gene>
<feature type="non-terminal residue" evidence="2">
    <location>
        <position position="454"/>
    </location>
</feature>
<comment type="caution">
    <text evidence="2">The sequence shown here is derived from an EMBL/GenBank/DDBJ whole genome shotgun (WGS) entry which is preliminary data.</text>
</comment>
<proteinExistence type="predicted"/>
<sequence>MNETITSVNKSSSSQLPETINTSVKCKADKSKGGRPKMPIWDDFNEGEDDEHRHFEAICRYSDREKAHLALHCKGPVLDDIRRRWLIEVAKRGEKVNDDRDNKFPIKKKNQNQSINHFTLPKCSVLDGKIAQIVVKMEAKLQKTDNLTLYKYNCDSVYNYIIMTLSCYKYLYSIADYSREHQTENFISNKILDIIEKISSYYFAAVVTDNGSNILEEQPEIFTNIQVFGIASNKNDIFYTSCKRIVLIFEPIKQVITLLESRIASLANCFLGIMQLAAAFRRIPSSNNFCFLAIAVFNCPVNYYKDLHHNESEYRELGVVEDEYTHLQELAKTMFAIVPSQANCEHNFSILKWFKLNFCDNNSVDIELCNSMFDETIFAEIDCPDLNKNEEEDEVEVVNFTNEIAIVFQDWINISDMIFGLSNNQEETILAEEEVNMDFESGSLVQDVLSNSDL</sequence>
<organism evidence="2 3">
    <name type="scientific">Gigaspora margarita</name>
    <dbReference type="NCBI Taxonomy" id="4874"/>
    <lineage>
        <taxon>Eukaryota</taxon>
        <taxon>Fungi</taxon>
        <taxon>Fungi incertae sedis</taxon>
        <taxon>Mucoromycota</taxon>
        <taxon>Glomeromycotina</taxon>
        <taxon>Glomeromycetes</taxon>
        <taxon>Diversisporales</taxon>
        <taxon>Gigasporaceae</taxon>
        <taxon>Gigaspora</taxon>
    </lineage>
</organism>
<reference evidence="2 3" key="1">
    <citation type="submission" date="2021-06" db="EMBL/GenBank/DDBJ databases">
        <authorList>
            <person name="Kallberg Y."/>
            <person name="Tangrot J."/>
            <person name="Rosling A."/>
        </authorList>
    </citation>
    <scope>NUCLEOTIDE SEQUENCE [LARGE SCALE GENOMIC DNA]</scope>
    <source>
        <strain evidence="2 3">120-4 pot B 10/14</strain>
    </source>
</reference>
<dbReference type="EMBL" id="CAJVQB010041978">
    <property type="protein sequence ID" value="CAG8830008.1"/>
    <property type="molecule type" value="Genomic_DNA"/>
</dbReference>
<evidence type="ECO:0000313" key="2">
    <source>
        <dbReference type="EMBL" id="CAG8830008.1"/>
    </source>
</evidence>
<evidence type="ECO:0000256" key="1">
    <source>
        <dbReference type="SAM" id="MobiDB-lite"/>
    </source>
</evidence>
<name>A0ABN7WFU3_GIGMA</name>
<protein>
    <submittedName>
        <fullName evidence="2">39680_t:CDS:1</fullName>
    </submittedName>
</protein>
<feature type="non-terminal residue" evidence="2">
    <location>
        <position position="1"/>
    </location>
</feature>
<accession>A0ABN7WFU3</accession>
<keyword evidence="3" id="KW-1185">Reference proteome</keyword>
<dbReference type="Proteomes" id="UP000789901">
    <property type="component" value="Unassembled WGS sequence"/>
</dbReference>